<feature type="transmembrane region" description="Helical" evidence="1">
    <location>
        <begin position="61"/>
        <end position="83"/>
    </location>
</feature>
<feature type="transmembrane region" description="Helical" evidence="1">
    <location>
        <begin position="36"/>
        <end position="56"/>
    </location>
</feature>
<dbReference type="RefSeq" id="WP_318648552.1">
    <property type="nucleotide sequence ID" value="NZ_CP137852.1"/>
</dbReference>
<organism evidence="2 3">
    <name type="scientific">Sediminicoccus rosea</name>
    <dbReference type="NCBI Taxonomy" id="1225128"/>
    <lineage>
        <taxon>Bacteria</taxon>
        <taxon>Pseudomonadati</taxon>
        <taxon>Pseudomonadota</taxon>
        <taxon>Alphaproteobacteria</taxon>
        <taxon>Acetobacterales</taxon>
        <taxon>Roseomonadaceae</taxon>
        <taxon>Sediminicoccus</taxon>
    </lineage>
</organism>
<accession>A0ABZ0PG49</accession>
<keyword evidence="1" id="KW-1133">Transmembrane helix</keyword>
<dbReference type="Pfam" id="PF05437">
    <property type="entry name" value="AzlD"/>
    <property type="match status" value="1"/>
</dbReference>
<protein>
    <submittedName>
        <fullName evidence="2">AzlD domain-containing protein</fullName>
    </submittedName>
</protein>
<evidence type="ECO:0000313" key="3">
    <source>
        <dbReference type="Proteomes" id="UP001305521"/>
    </source>
</evidence>
<reference evidence="2 3" key="1">
    <citation type="submission" date="2023-11" db="EMBL/GenBank/DDBJ databases">
        <title>Arctic aerobic anoxygenic photoheterotroph Sediminicoccus rosea KRV36 adapts its photosynthesis to long days of polar summer.</title>
        <authorList>
            <person name="Tomasch J."/>
            <person name="Kopejtka K."/>
            <person name="Bily T."/>
            <person name="Gardiner A.T."/>
            <person name="Gardian Z."/>
            <person name="Shivaramu S."/>
            <person name="Koblizek M."/>
            <person name="Engelhardt F."/>
            <person name="Kaftan D."/>
        </authorList>
    </citation>
    <scope>NUCLEOTIDE SEQUENCE [LARGE SCALE GENOMIC DNA]</scope>
    <source>
        <strain evidence="2 3">R-30</strain>
    </source>
</reference>
<keyword evidence="3" id="KW-1185">Reference proteome</keyword>
<sequence length="109" mass="11027">MAGAELALILLILACALLRAAGLLVAGRLRPDHPFVRWAASVALATLAAFITVAILAPSGLLAGIALPARLLGLAVALGWLAWRGGMLAPLMAGLSATALLDAGLRLLE</sequence>
<dbReference type="InterPro" id="IPR008407">
    <property type="entry name" value="Brnchd-chn_aa_trnsp_AzlD"/>
</dbReference>
<keyword evidence="1" id="KW-0812">Transmembrane</keyword>
<name>A0ABZ0PG49_9PROT</name>
<dbReference type="EMBL" id="CP137852">
    <property type="protein sequence ID" value="WPB84587.1"/>
    <property type="molecule type" value="Genomic_DNA"/>
</dbReference>
<dbReference type="Proteomes" id="UP001305521">
    <property type="component" value="Chromosome"/>
</dbReference>
<evidence type="ECO:0000256" key="1">
    <source>
        <dbReference type="SAM" id="Phobius"/>
    </source>
</evidence>
<evidence type="ECO:0000313" key="2">
    <source>
        <dbReference type="EMBL" id="WPB84587.1"/>
    </source>
</evidence>
<keyword evidence="1" id="KW-0472">Membrane</keyword>
<proteinExistence type="predicted"/>
<gene>
    <name evidence="2" type="ORF">R9Z33_21125</name>
</gene>